<accession>A0A1J5GA41</accession>
<dbReference type="EMBL" id="PFTV01000030">
    <property type="protein sequence ID" value="PJB57807.1"/>
    <property type="molecule type" value="Genomic_DNA"/>
</dbReference>
<dbReference type="Proteomes" id="UP000182763">
    <property type="component" value="Unassembled WGS sequence"/>
</dbReference>
<dbReference type="InterPro" id="IPR036105">
    <property type="entry name" value="DiNase_FeMo-co_biosyn_sf"/>
</dbReference>
<reference evidence="6 7" key="2">
    <citation type="submission" date="2017-09" db="EMBL/GenBank/DDBJ databases">
        <title>Depth-based differentiation of microbial function through sediment-hosted aquifers and enrichment of novel symbionts in the deep terrestrial subsurface.</title>
        <authorList>
            <person name="Probst A.J."/>
            <person name="Ladd B."/>
            <person name="Jarett J.K."/>
            <person name="Geller-Mcgrath D.E."/>
            <person name="Sieber C.M."/>
            <person name="Emerson J.B."/>
            <person name="Anantharaman K."/>
            <person name="Thomas B.C."/>
            <person name="Malmstrom R."/>
            <person name="Stieglmeier M."/>
            <person name="Klingl A."/>
            <person name="Woyke T."/>
            <person name="Ryan C.M."/>
            <person name="Banfield J.F."/>
        </authorList>
    </citation>
    <scope>NUCLEOTIDE SEQUENCE [LARGE SCALE GENOMIC DNA]</scope>
    <source>
        <strain evidence="4">CG_4_9_14_3_um_filter_33_16</strain>
    </source>
</reference>
<evidence type="ECO:0000313" key="3">
    <source>
        <dbReference type="EMBL" id="PIX34513.1"/>
    </source>
</evidence>
<protein>
    <submittedName>
        <fullName evidence="2">Dinitrogenase iron-molybdenum cofactor biosynthesis protein</fullName>
    </submittedName>
</protein>
<proteinExistence type="predicted"/>
<evidence type="ECO:0000259" key="1">
    <source>
        <dbReference type="Pfam" id="PF02579"/>
    </source>
</evidence>
<gene>
    <name evidence="2" type="ORF">AUK42_05665</name>
    <name evidence="4" type="ORF">CO097_01260</name>
    <name evidence="3" type="ORF">COZ58_03700</name>
</gene>
<accession>A0A2M8CFH9</accession>
<dbReference type="CDD" id="cd00851">
    <property type="entry name" value="MTH1175"/>
    <property type="match status" value="1"/>
</dbReference>
<reference evidence="3" key="3">
    <citation type="submission" date="2017-09" db="EMBL/GenBank/DDBJ databases">
        <title>Depth-based differentiation of microbial function through sediment-hosted aquifers and enrichment of novel symbionts in the deep terrestrial subsurface.</title>
        <authorList>
            <person name="Probst A.J."/>
            <person name="Ladd B."/>
            <person name="Jarett J.K."/>
            <person name="Geller-Mcgrath D.E."/>
            <person name="Sieber C.M.K."/>
            <person name="Emerson J.B."/>
            <person name="Anantharaman K."/>
            <person name="Thomas B.C."/>
            <person name="Malmstrom R."/>
            <person name="Stieglmeier M."/>
            <person name="Klingl A."/>
            <person name="Woyke T."/>
            <person name="Ryan C.M."/>
            <person name="Banfield J.F."/>
        </authorList>
    </citation>
    <scope>NUCLEOTIDE SEQUENCE</scope>
    <source>
        <strain evidence="3">CG_4_8_14_3_um_filter_34_18</strain>
    </source>
</reference>
<dbReference type="PANTHER" id="PTHR42983:SF1">
    <property type="entry name" value="IRON-MOLYBDENUM PROTEIN"/>
    <property type="match status" value="1"/>
</dbReference>
<accession>A0A2M7K8Q8</accession>
<organism evidence="2 5">
    <name type="scientific">Candidatus Infernicultor aquiphilus</name>
    <dbReference type="NCBI Taxonomy" id="1805029"/>
    <lineage>
        <taxon>Bacteria</taxon>
        <taxon>Pseudomonadati</taxon>
        <taxon>Atribacterota</taxon>
        <taxon>Candidatus Phoenicimicrobiia</taxon>
        <taxon>Candidatus Pheonicimicrobiales</taxon>
        <taxon>Candidatus Phoenicimicrobiaceae</taxon>
        <taxon>Candidatus Infernicultor</taxon>
    </lineage>
</organism>
<dbReference type="EMBL" id="PFIP01000066">
    <property type="protein sequence ID" value="PIX34513.1"/>
    <property type="molecule type" value="Genomic_DNA"/>
</dbReference>
<evidence type="ECO:0000313" key="4">
    <source>
        <dbReference type="EMBL" id="PJB57807.1"/>
    </source>
</evidence>
<dbReference type="Gene3D" id="3.30.420.130">
    <property type="entry name" value="Dinitrogenase iron-molybdenum cofactor biosynthesis domain"/>
    <property type="match status" value="1"/>
</dbReference>
<evidence type="ECO:0000313" key="6">
    <source>
        <dbReference type="Proteomes" id="UP000228560"/>
    </source>
</evidence>
<evidence type="ECO:0000313" key="7">
    <source>
        <dbReference type="Proteomes" id="UP000231493"/>
    </source>
</evidence>
<dbReference type="PANTHER" id="PTHR42983">
    <property type="entry name" value="DINITROGENASE IRON-MOLYBDENUM COFACTOR PROTEIN-RELATED"/>
    <property type="match status" value="1"/>
</dbReference>
<dbReference type="InterPro" id="IPR033913">
    <property type="entry name" value="MTH1175_dom"/>
</dbReference>
<dbReference type="Proteomes" id="UP000228560">
    <property type="component" value="Unassembled WGS sequence"/>
</dbReference>
<reference evidence="2 5" key="1">
    <citation type="journal article" date="2016" name="Environ. Microbiol.">
        <title>Genomic resolution of a cold subsurface aquifer community provides metabolic insights for novel microbes adapted to high CO concentrations.</title>
        <authorList>
            <person name="Probst A.J."/>
            <person name="Castelle C.J."/>
            <person name="Singh A."/>
            <person name="Brown C.T."/>
            <person name="Anantharaman K."/>
            <person name="Sharon I."/>
            <person name="Hug L.A."/>
            <person name="Burstein D."/>
            <person name="Emerson J.B."/>
            <person name="Thomas B.C."/>
            <person name="Banfield J.F."/>
        </authorList>
    </citation>
    <scope>NUCLEOTIDE SEQUENCE [LARGE SCALE GENOMIC DNA]</scope>
    <source>
        <strain evidence="2">CG2_30_33_13</strain>
    </source>
</reference>
<evidence type="ECO:0000313" key="2">
    <source>
        <dbReference type="EMBL" id="OIP69156.1"/>
    </source>
</evidence>
<dbReference type="AlphaFoldDB" id="A0A1J5GA41"/>
<dbReference type="STRING" id="1805029.AUK42_05665"/>
<dbReference type="InterPro" id="IPR003731">
    <property type="entry name" value="Di-Nase_FeMo-co_biosynth"/>
</dbReference>
<evidence type="ECO:0000313" key="5">
    <source>
        <dbReference type="Proteomes" id="UP000182763"/>
    </source>
</evidence>
<sequence length="122" mass="12769">MKIAITSSGSDLKSEVDPRFGRCAYFILVETDTDEFEAVENTAAQGMGGVGIQSGQIMADREVKTVLTGSCGPNAFQTLQAAGIKVITGVSGTVQEAIDKFKSGDYKTISQADASAHSGMKK</sequence>
<dbReference type="Pfam" id="PF02579">
    <property type="entry name" value="Nitro_FeMo-Co"/>
    <property type="match status" value="1"/>
</dbReference>
<dbReference type="EMBL" id="MNYY01000108">
    <property type="protein sequence ID" value="OIP69156.1"/>
    <property type="molecule type" value="Genomic_DNA"/>
</dbReference>
<dbReference type="Proteomes" id="UP000231493">
    <property type="component" value="Unassembled WGS sequence"/>
</dbReference>
<feature type="domain" description="Dinitrogenase iron-molybdenum cofactor biosynthesis" evidence="1">
    <location>
        <begin position="13"/>
        <end position="102"/>
    </location>
</feature>
<dbReference type="SUPFAM" id="SSF53146">
    <property type="entry name" value="Nitrogenase accessory factor-like"/>
    <property type="match status" value="1"/>
</dbReference>
<comment type="caution">
    <text evidence="2">The sequence shown here is derived from an EMBL/GenBank/DDBJ whole genome shotgun (WGS) entry which is preliminary data.</text>
</comment>
<name>A0A1J5GA41_9BACT</name>